<comment type="caution">
    <text evidence="3">The sequence shown here is derived from an EMBL/GenBank/DDBJ whole genome shotgun (WGS) entry which is preliminary data.</text>
</comment>
<feature type="compositionally biased region" description="Low complexity" evidence="1">
    <location>
        <begin position="330"/>
        <end position="345"/>
    </location>
</feature>
<evidence type="ECO:0000256" key="2">
    <source>
        <dbReference type="SAM" id="SignalP"/>
    </source>
</evidence>
<evidence type="ECO:0000256" key="1">
    <source>
        <dbReference type="SAM" id="MobiDB-lite"/>
    </source>
</evidence>
<reference evidence="3" key="2">
    <citation type="submission" date="2021-09" db="EMBL/GenBank/DDBJ databases">
        <authorList>
            <person name="Gilroy R."/>
        </authorList>
    </citation>
    <scope>NUCLEOTIDE SEQUENCE</scope>
    <source>
        <strain evidence="3">CHK165-8395</strain>
    </source>
</reference>
<feature type="region of interest" description="Disordered" evidence="1">
    <location>
        <begin position="323"/>
        <end position="350"/>
    </location>
</feature>
<dbReference type="SUPFAM" id="SSF56935">
    <property type="entry name" value="Porins"/>
    <property type="match status" value="1"/>
</dbReference>
<organism evidence="3 4">
    <name type="scientific">Phocaeicola coprocola</name>
    <dbReference type="NCBI Taxonomy" id="310298"/>
    <lineage>
        <taxon>Bacteria</taxon>
        <taxon>Pseudomonadati</taxon>
        <taxon>Bacteroidota</taxon>
        <taxon>Bacteroidia</taxon>
        <taxon>Bacteroidales</taxon>
        <taxon>Bacteroidaceae</taxon>
        <taxon>Phocaeicola</taxon>
    </lineage>
</organism>
<dbReference type="Pfam" id="PF13620">
    <property type="entry name" value="CarboxypepD_reg"/>
    <property type="match status" value="1"/>
</dbReference>
<reference evidence="3" key="1">
    <citation type="journal article" date="2021" name="PeerJ">
        <title>Extensive microbial diversity within the chicken gut microbiome revealed by metagenomics and culture.</title>
        <authorList>
            <person name="Gilroy R."/>
            <person name="Ravi A."/>
            <person name="Getino M."/>
            <person name="Pursley I."/>
            <person name="Horton D.L."/>
            <person name="Alikhan N.F."/>
            <person name="Baker D."/>
            <person name="Gharbi K."/>
            <person name="Hall N."/>
            <person name="Watson M."/>
            <person name="Adriaenssens E.M."/>
            <person name="Foster-Nyarko E."/>
            <person name="Jarju S."/>
            <person name="Secka A."/>
            <person name="Antonio M."/>
            <person name="Oren A."/>
            <person name="Chaudhuri R.R."/>
            <person name="La Ragione R."/>
            <person name="Hildebrand F."/>
            <person name="Pallen M.J."/>
        </authorList>
    </citation>
    <scope>NUCLEOTIDE SEQUENCE</scope>
    <source>
        <strain evidence="3">CHK165-8395</strain>
    </source>
</reference>
<keyword evidence="3" id="KW-0675">Receptor</keyword>
<evidence type="ECO:0000313" key="3">
    <source>
        <dbReference type="EMBL" id="HJF09063.1"/>
    </source>
</evidence>
<dbReference type="Proteomes" id="UP000718012">
    <property type="component" value="Unassembled WGS sequence"/>
</dbReference>
<accession>A0A921FFD3</accession>
<feature type="chain" id="PRO_5037563744" evidence="2">
    <location>
        <begin position="22"/>
        <end position="762"/>
    </location>
</feature>
<gene>
    <name evidence="3" type="ORF">K8U81_12925</name>
</gene>
<proteinExistence type="predicted"/>
<feature type="signal peptide" evidence="2">
    <location>
        <begin position="1"/>
        <end position="21"/>
    </location>
</feature>
<dbReference type="AlphaFoldDB" id="A0A921FFD3"/>
<keyword evidence="2" id="KW-0732">Signal</keyword>
<dbReference type="Gene3D" id="2.60.40.1120">
    <property type="entry name" value="Carboxypeptidase-like, regulatory domain"/>
    <property type="match status" value="1"/>
</dbReference>
<dbReference type="SUPFAM" id="SSF49464">
    <property type="entry name" value="Carboxypeptidase regulatory domain-like"/>
    <property type="match status" value="1"/>
</dbReference>
<protein>
    <submittedName>
        <fullName evidence="3">TonB-dependent receptor family protein</fullName>
    </submittedName>
</protein>
<name>A0A921FFD3_9BACT</name>
<sequence length="762" mass="86582">MKFIVGLLFFSSSLLTVSLQAQSILKGIVKSETGTAVPYASIQLLQPDSTFVQGTATDSTGNYKMTVRKGEYLMSVSSIGYLTKTIPVISNGENDRTLPVITLQTNNIMLNNIEIKGSSFIRKDDRILIIPDKQQLKHSHTGYDLLYNLMIPGMDVDRRKGTVSAMGGNATLYIDGREADYREIKNLRPKDIERIEYMDMPTGEYAGDKTSVNFITKKRINGGYVSADADQTIGYLKGDYNLGVKLYSGNTSYTLFGGHSMQEYENEGSVNTETYYFPEHSIVKQGNTDLDRKKNNRQYAQLNILNQTNKRKLMVKMALVHSEEPGSEQESSLTYSELYPSSSSHSRMEQRSLKPSLNLYGEFRFNKNQKLQCTLNGDYTDNSYDRSYLENKFISHSNVQEEMYTLSPSVKYYAKFKHGNSLTAQVLHMHRISSTTYKGDSPSWQHLWSGETLLFLNYNHKLSKKLTLDAQAGMSSLQYRLHGQDKISRISPRGSVALMYSISKKQFLGGGMAVGNAYPEINTINTAEQTVDMLHVKRGNPYLPKISMYSASANYSVQFGRFNLFGIFMYDTEINTTLPAFFIEGDKVVETFRGDGDYHSFRGGLDLSYKVTDALRLKISGRWQRGLITGTEKEHENSVYGKLDINYFWKDFALNIYGQMKSKELSMSGIYSEQDGCYGLSLSWNHGNWSLEGGTNNPFIDSSKTRNYLTSEVYSFDRYQYYRYNQQSGYVKVAYTFEFGKKTSRDRNDVDYNINSAILKVE</sequence>
<dbReference type="EMBL" id="DYXD01000272">
    <property type="protein sequence ID" value="HJF09063.1"/>
    <property type="molecule type" value="Genomic_DNA"/>
</dbReference>
<dbReference type="InterPro" id="IPR008969">
    <property type="entry name" value="CarboxyPept-like_regulatory"/>
</dbReference>
<evidence type="ECO:0000313" key="4">
    <source>
        <dbReference type="Proteomes" id="UP000718012"/>
    </source>
</evidence>